<dbReference type="Proteomes" id="UP000095342">
    <property type="component" value="Chromosome"/>
</dbReference>
<accession>A0A1D8KAQ5</accession>
<dbReference type="KEGG" id="aaeo:BJI67_14135"/>
<organism evidence="1 2">
    <name type="scientific">Acidihalobacter aeolianus</name>
    <dbReference type="NCBI Taxonomy" id="2792603"/>
    <lineage>
        <taxon>Bacteria</taxon>
        <taxon>Pseudomonadati</taxon>
        <taxon>Pseudomonadota</taxon>
        <taxon>Gammaproteobacteria</taxon>
        <taxon>Chromatiales</taxon>
        <taxon>Ectothiorhodospiraceae</taxon>
        <taxon>Acidihalobacter</taxon>
    </lineage>
</organism>
<dbReference type="Gene3D" id="3.40.30.10">
    <property type="entry name" value="Glutaredoxin"/>
    <property type="match status" value="1"/>
</dbReference>
<gene>
    <name evidence="1" type="ORF">BJI67_14135</name>
</gene>
<dbReference type="RefSeq" id="WP_070073578.1">
    <property type="nucleotide sequence ID" value="NZ_CP017448.1"/>
</dbReference>
<dbReference type="EMBL" id="CP017448">
    <property type="protein sequence ID" value="AOV18048.1"/>
    <property type="molecule type" value="Genomic_DNA"/>
</dbReference>
<dbReference type="CDD" id="cd02980">
    <property type="entry name" value="TRX_Fd_family"/>
    <property type="match status" value="1"/>
</dbReference>
<sequence length="102" mass="11369">MSYYEKHVFFCTNQRDGGKACCGDRGSSAMRDYAKARTKALGIAGAGRVRVNNAGCMGRCEEGPVLVVYPEGTWYTYEDRDDIDEIIEEHLLNGRVVEALKI</sequence>
<keyword evidence="2" id="KW-1185">Reference proteome</keyword>
<protein>
    <submittedName>
        <fullName evidence="1">2Fe-2S ferredoxin</fullName>
    </submittedName>
</protein>
<reference evidence="1 2" key="1">
    <citation type="submission" date="2016-09" db="EMBL/GenBank/DDBJ databases">
        <title>Acidihalobacter prosperus V6 (DSM14174).</title>
        <authorList>
            <person name="Khaleque H.N."/>
            <person name="Ramsay J.P."/>
            <person name="Murphy R.J.T."/>
            <person name="Kaksonen A.H."/>
            <person name="Boxall N.J."/>
            <person name="Watkin E.L.J."/>
        </authorList>
    </citation>
    <scope>NUCLEOTIDE SEQUENCE [LARGE SCALE GENOMIC DNA]</scope>
    <source>
        <strain evidence="1 2">V6</strain>
    </source>
</reference>
<proteinExistence type="predicted"/>
<dbReference type="AlphaFoldDB" id="A0A1D8KAQ5"/>
<evidence type="ECO:0000313" key="1">
    <source>
        <dbReference type="EMBL" id="AOV18048.1"/>
    </source>
</evidence>
<dbReference type="InterPro" id="IPR036249">
    <property type="entry name" value="Thioredoxin-like_sf"/>
</dbReference>
<evidence type="ECO:0000313" key="2">
    <source>
        <dbReference type="Proteomes" id="UP000095342"/>
    </source>
</evidence>
<name>A0A1D8KAQ5_9GAMM</name>
<dbReference type="SUPFAM" id="SSF52833">
    <property type="entry name" value="Thioredoxin-like"/>
    <property type="match status" value="1"/>
</dbReference>